<accession>A0AAE1ZCL4</accession>
<comment type="caution">
    <text evidence="1">The sequence shown here is derived from an EMBL/GenBank/DDBJ whole genome shotgun (WGS) entry which is preliminary data.</text>
</comment>
<evidence type="ECO:0000313" key="2">
    <source>
        <dbReference type="Proteomes" id="UP001292079"/>
    </source>
</evidence>
<sequence>MNNSPYHKIVKCLVENFRLIGNQVSRRNLKRIVLYVVKSFTVVSLAEKIRYICDYSEVNNLDIGVRKLYLEELSLRFTLNEHFRFNNAFYRQTNNIAMGLFLDPKIRSAKTVKEELVQLSEIFIDRNLKTRLQLAVSLQLTSHELDHKNRRRKRLNRHAEYRLR</sequence>
<organism evidence="1 2">
    <name type="scientific">Schistosoma mekongi</name>
    <name type="common">Parasitic worm</name>
    <dbReference type="NCBI Taxonomy" id="38744"/>
    <lineage>
        <taxon>Eukaryota</taxon>
        <taxon>Metazoa</taxon>
        <taxon>Spiralia</taxon>
        <taxon>Lophotrochozoa</taxon>
        <taxon>Platyhelminthes</taxon>
        <taxon>Trematoda</taxon>
        <taxon>Digenea</taxon>
        <taxon>Strigeidida</taxon>
        <taxon>Schistosomatoidea</taxon>
        <taxon>Schistosomatidae</taxon>
        <taxon>Schistosoma</taxon>
    </lineage>
</organism>
<dbReference type="AlphaFoldDB" id="A0AAE1ZCL4"/>
<name>A0AAE1ZCL4_SCHME</name>
<proteinExistence type="predicted"/>
<reference evidence="1" key="1">
    <citation type="submission" date="2022-04" db="EMBL/GenBank/DDBJ databases">
        <authorList>
            <person name="Xu L."/>
            <person name="Lv Z."/>
        </authorList>
    </citation>
    <scope>NUCLEOTIDE SEQUENCE</scope>
    <source>
        <strain evidence="1">LV_2022a</strain>
    </source>
</reference>
<dbReference type="EMBL" id="JALJAT010000003">
    <property type="protein sequence ID" value="KAK4471801.1"/>
    <property type="molecule type" value="Genomic_DNA"/>
</dbReference>
<dbReference type="Proteomes" id="UP001292079">
    <property type="component" value="Unassembled WGS sequence"/>
</dbReference>
<protein>
    <submittedName>
        <fullName evidence="1">Uncharacterized protein</fullName>
    </submittedName>
</protein>
<evidence type="ECO:0000313" key="1">
    <source>
        <dbReference type="EMBL" id="KAK4471801.1"/>
    </source>
</evidence>
<keyword evidence="2" id="KW-1185">Reference proteome</keyword>
<gene>
    <name evidence="1" type="ORF">MN116_005197</name>
</gene>
<reference evidence="1" key="2">
    <citation type="journal article" date="2023" name="Infect Dis Poverty">
        <title>Chromosome-scale genome of the human blood fluke Schistosoma mekongi and its implications for public health.</title>
        <authorList>
            <person name="Zhou M."/>
            <person name="Xu L."/>
            <person name="Xu D."/>
            <person name="Chen W."/>
            <person name="Khan J."/>
            <person name="Hu Y."/>
            <person name="Huang H."/>
            <person name="Wei H."/>
            <person name="Zhang Y."/>
            <person name="Chusongsang P."/>
            <person name="Tanasarnprasert K."/>
            <person name="Hu X."/>
            <person name="Limpanont Y."/>
            <person name="Lv Z."/>
        </authorList>
    </citation>
    <scope>NUCLEOTIDE SEQUENCE</scope>
    <source>
        <strain evidence="1">LV_2022a</strain>
    </source>
</reference>